<name>A0A2W5ICW5_9ACTN</name>
<comment type="caution">
    <text evidence="2">The sequence shown here is derived from an EMBL/GenBank/DDBJ whole genome shotgun (WGS) entry which is preliminary data.</text>
</comment>
<dbReference type="Pfam" id="PF13625">
    <property type="entry name" value="Helicase_C_3"/>
    <property type="match status" value="1"/>
</dbReference>
<accession>A0A2W5ICW5</accession>
<dbReference type="Proteomes" id="UP000248606">
    <property type="component" value="Unassembled WGS sequence"/>
</dbReference>
<feature type="domain" description="Helicase XPB/Ssl2 N-terminal" evidence="1">
    <location>
        <begin position="468"/>
        <end position="590"/>
    </location>
</feature>
<gene>
    <name evidence="2" type="ORF">DI579_00015</name>
</gene>
<dbReference type="InterPro" id="IPR032830">
    <property type="entry name" value="XPB/Ssl2_N"/>
</dbReference>
<dbReference type="EMBL" id="QFOZ01000001">
    <property type="protein sequence ID" value="PZP89610.1"/>
    <property type="molecule type" value="Genomic_DNA"/>
</dbReference>
<sequence>MDLSTHTSWDTWLSSLSTESLATLLSLRPDVAVPPPTSLVVLSTRLTQQRSYRRALGNLNRPQLYTLNVLTCSTTELSVTSLKKGSLLSFLSTTEIEEILSTLVNYALLYPTSNDAYLPAPGLAEVLPHLPLDLADNPPLRDCAALRTDIARLPDNQRHVLETLAESGRRGTTTALREAGPDHPLYQLLSKDLLRRDGTSEDTVLLPEDIYCALHHSVASAVSNPLNCPQPQSVNTVLTRTAHNTAEEPATGIDNYAFFLHTVRELIDTIDTQPLHALADGGIGQRELRRLTNTTNLPTAQIVVGVEALAALSIIEEDLAEEGNWITTANADTFLASTPAEQWELLLRTWWYSSRPWSGTPHERAIVLNPEAGDGHLRLLRHQILENLAIWPADILTASEADVAALTHWCEPLIPALAGGAAFEDTIHTAEILGILHSCTLTQVGRALLTGDVSTAIGSAIPAETTSILIQDDHTIVVPGFLSPQHTDIMRRIATVESPGMATVYRISEESIRHALDTGLTATDIHNFLHDLSHIEVPQSLSYLIDDAARRHGALRVAPALSVVHSDDPALIRSVLASPALQNCGLRLIAPTVAIADVTPRELHSALQDTGLSPILEDSHGCVLSLRQHRPRPTLDNCYASLVPADTPLTSLAQESQLSPTHAEEIASQLHAATENSRHSGPVMTGDTIIPLLHDAINKHQEVILGFIKGTGVKAQIRLLPRRMSEGMLDAVDVATHQPYRFALHKIRSASIISNDS</sequence>
<dbReference type="AlphaFoldDB" id="A0A2W5ICW5"/>
<evidence type="ECO:0000259" key="1">
    <source>
        <dbReference type="Pfam" id="PF13625"/>
    </source>
</evidence>
<reference evidence="2 3" key="1">
    <citation type="submission" date="2017-08" db="EMBL/GenBank/DDBJ databases">
        <title>Infants hospitalized years apart are colonized by the same room-sourced microbial strains.</title>
        <authorList>
            <person name="Brooks B."/>
            <person name="Olm M.R."/>
            <person name="Firek B.A."/>
            <person name="Baker R."/>
            <person name="Thomas B.C."/>
            <person name="Morowitz M.J."/>
            <person name="Banfield J.F."/>
        </authorList>
    </citation>
    <scope>NUCLEOTIDE SEQUENCE [LARGE SCALE GENOMIC DNA]</scope>
    <source>
        <strain evidence="2">S2_006_000_R1_57</strain>
    </source>
</reference>
<organism evidence="2 3">
    <name type="scientific">Lawsonella clevelandensis</name>
    <dbReference type="NCBI Taxonomy" id="1528099"/>
    <lineage>
        <taxon>Bacteria</taxon>
        <taxon>Bacillati</taxon>
        <taxon>Actinomycetota</taxon>
        <taxon>Actinomycetes</taxon>
        <taxon>Mycobacteriales</taxon>
        <taxon>Lawsonellaceae</taxon>
        <taxon>Lawsonella</taxon>
    </lineage>
</organism>
<evidence type="ECO:0000313" key="3">
    <source>
        <dbReference type="Proteomes" id="UP000248606"/>
    </source>
</evidence>
<proteinExistence type="predicted"/>
<evidence type="ECO:0000313" key="2">
    <source>
        <dbReference type="EMBL" id="PZP89610.1"/>
    </source>
</evidence>
<protein>
    <recommendedName>
        <fullName evidence="1">Helicase XPB/Ssl2 N-terminal domain-containing protein</fullName>
    </recommendedName>
</protein>